<reference evidence="2 3" key="1">
    <citation type="submission" date="2016-10" db="EMBL/GenBank/DDBJ databases">
        <authorList>
            <person name="de Groot N.N."/>
        </authorList>
    </citation>
    <scope>NUCLEOTIDE SEQUENCE [LARGE SCALE GENOMIC DNA]</scope>
    <source>
        <strain evidence="2 3">DSM 18684</strain>
    </source>
</reference>
<dbReference type="OrthoDB" id="1029582at2"/>
<dbReference type="RefSeq" id="WP_090994410.1">
    <property type="nucleotide sequence ID" value="NZ_FOPP01000006.1"/>
</dbReference>
<dbReference type="EMBL" id="FOPP01000006">
    <property type="protein sequence ID" value="SFH21429.1"/>
    <property type="molecule type" value="Genomic_DNA"/>
</dbReference>
<proteinExistence type="predicted"/>
<keyword evidence="3" id="KW-1185">Reference proteome</keyword>
<name>A0A1I2Y7W2_9SPHI</name>
<accession>A0A1I2Y7W2</accession>
<evidence type="ECO:0000313" key="2">
    <source>
        <dbReference type="EMBL" id="SFH21429.1"/>
    </source>
</evidence>
<feature type="signal peptide" evidence="1">
    <location>
        <begin position="1"/>
        <end position="19"/>
    </location>
</feature>
<sequence>MKRIFLSVVCLFISVGVFAQKVLPEFKDGTRVYASAFVQGQEVPVSFTIKSIKTPITFAWSVEGYGDGEFVISEKGLANGTSIYTSQPGLGTTKLSDTETYGVISKAAYKSMVDTKALTYNGIKFKTKTPDPNPMKIDGKEMDATRITSEDGKVELWILNNPDFPFILQTAGMPIDVVVTEIK</sequence>
<organism evidence="2 3">
    <name type="scientific">Pedobacter insulae</name>
    <dbReference type="NCBI Taxonomy" id="414048"/>
    <lineage>
        <taxon>Bacteria</taxon>
        <taxon>Pseudomonadati</taxon>
        <taxon>Bacteroidota</taxon>
        <taxon>Sphingobacteriia</taxon>
        <taxon>Sphingobacteriales</taxon>
        <taxon>Sphingobacteriaceae</taxon>
        <taxon>Pedobacter</taxon>
    </lineage>
</organism>
<dbReference type="AlphaFoldDB" id="A0A1I2Y7W2"/>
<gene>
    <name evidence="2" type="ORF">SAMN04489864_106264</name>
</gene>
<dbReference type="STRING" id="414048.SAMN04489864_106264"/>
<dbReference type="Proteomes" id="UP000199666">
    <property type="component" value="Unassembled WGS sequence"/>
</dbReference>
<keyword evidence="1" id="KW-0732">Signal</keyword>
<evidence type="ECO:0008006" key="4">
    <source>
        <dbReference type="Google" id="ProtNLM"/>
    </source>
</evidence>
<evidence type="ECO:0000313" key="3">
    <source>
        <dbReference type="Proteomes" id="UP000199666"/>
    </source>
</evidence>
<feature type="chain" id="PRO_5011475762" description="DUF4412 domain-containing protein" evidence="1">
    <location>
        <begin position="20"/>
        <end position="183"/>
    </location>
</feature>
<protein>
    <recommendedName>
        <fullName evidence="4">DUF4412 domain-containing protein</fullName>
    </recommendedName>
</protein>
<evidence type="ECO:0000256" key="1">
    <source>
        <dbReference type="SAM" id="SignalP"/>
    </source>
</evidence>